<dbReference type="Proteomes" id="UP000317371">
    <property type="component" value="Unassembled WGS sequence"/>
</dbReference>
<dbReference type="InterPro" id="IPR036291">
    <property type="entry name" value="NAD(P)-bd_dom_sf"/>
</dbReference>
<reference evidence="3 4" key="1">
    <citation type="submission" date="2019-06" db="EMBL/GenBank/DDBJ databases">
        <title>Genome sequence of Litorilinea aerophila BAA-2444.</title>
        <authorList>
            <person name="Maclea K.S."/>
            <person name="Maurais E.G."/>
            <person name="Iannazzi L.C."/>
        </authorList>
    </citation>
    <scope>NUCLEOTIDE SEQUENCE [LARGE SCALE GENOMIC DNA]</scope>
    <source>
        <strain evidence="3 4">ATCC BAA-2444</strain>
    </source>
</reference>
<dbReference type="AlphaFoldDB" id="A0A540VAE1"/>
<dbReference type="InterPro" id="IPR052515">
    <property type="entry name" value="Gfo/Idh/MocA_Oxidoreductase"/>
</dbReference>
<proteinExistence type="predicted"/>
<feature type="domain" description="GFO/IDH/MocA-like oxidoreductase" evidence="2">
    <location>
        <begin position="137"/>
        <end position="278"/>
    </location>
</feature>
<dbReference type="Pfam" id="PF22725">
    <property type="entry name" value="GFO_IDH_MocA_C3"/>
    <property type="match status" value="1"/>
</dbReference>
<dbReference type="OrthoDB" id="9815825at2"/>
<keyword evidence="4" id="KW-1185">Reference proteome</keyword>
<dbReference type="InterPro" id="IPR055170">
    <property type="entry name" value="GFO_IDH_MocA-like_dom"/>
</dbReference>
<comment type="caution">
    <text evidence="3">The sequence shown here is derived from an EMBL/GenBank/DDBJ whole genome shotgun (WGS) entry which is preliminary data.</text>
</comment>
<evidence type="ECO:0000259" key="2">
    <source>
        <dbReference type="Pfam" id="PF22725"/>
    </source>
</evidence>
<gene>
    <name evidence="3" type="ORF">FKZ61_20020</name>
</gene>
<dbReference type="PANTHER" id="PTHR43249">
    <property type="entry name" value="UDP-N-ACETYL-2-AMINO-2-DEOXY-D-GLUCURONATE OXIDASE"/>
    <property type="match status" value="1"/>
</dbReference>
<dbReference type="GO" id="GO:0000166">
    <property type="term" value="F:nucleotide binding"/>
    <property type="evidence" value="ECO:0007669"/>
    <property type="project" value="InterPro"/>
</dbReference>
<sequence length="360" mass="39348">MSTTNKTWRVAFIGAGSIVQRGHIPAFQRLPNVETVAVCDVNQERARQVAESTGIGQVFSDYQEMLAQVQPDITVVATPNVFHKPMALAALEAGSHVLCEKPLALTYADAREMMDRAAEKGLVLTVGTHFRWSAPMQACKAHVDAGFFGEIYAVRTLWQRRAGIPGYGSWFTNKDLAGGGCLLDIGVHALDRALYLMGYPQPVTVSGTLFAKFGPRGQGLGGWGSDIFQPGAGARFDVDDMAWAFVRFDNGSVLQFQVAWASHYPEQFFTELFGTEGGAYVGNRDDVELYTTLNGQQVQIQVQVPQESLGSYPRLVENLVRHLDGDPTAEIVTPQQALTSVKIVDAIYRSAESGQEVTLR</sequence>
<dbReference type="SUPFAM" id="SSF55347">
    <property type="entry name" value="Glyceraldehyde-3-phosphate dehydrogenase-like, C-terminal domain"/>
    <property type="match status" value="1"/>
</dbReference>
<dbReference type="RefSeq" id="WP_141611940.1">
    <property type="nucleotide sequence ID" value="NZ_VIGC02000034.1"/>
</dbReference>
<dbReference type="SUPFAM" id="SSF51735">
    <property type="entry name" value="NAD(P)-binding Rossmann-fold domains"/>
    <property type="match status" value="1"/>
</dbReference>
<evidence type="ECO:0000313" key="4">
    <source>
        <dbReference type="Proteomes" id="UP000317371"/>
    </source>
</evidence>
<dbReference type="EMBL" id="VIGC01000034">
    <property type="protein sequence ID" value="TQE93702.1"/>
    <property type="molecule type" value="Genomic_DNA"/>
</dbReference>
<name>A0A540VAE1_9CHLR</name>
<organism evidence="3 4">
    <name type="scientific">Litorilinea aerophila</name>
    <dbReference type="NCBI Taxonomy" id="1204385"/>
    <lineage>
        <taxon>Bacteria</taxon>
        <taxon>Bacillati</taxon>
        <taxon>Chloroflexota</taxon>
        <taxon>Caldilineae</taxon>
        <taxon>Caldilineales</taxon>
        <taxon>Caldilineaceae</taxon>
        <taxon>Litorilinea</taxon>
    </lineage>
</organism>
<dbReference type="Gene3D" id="3.30.360.10">
    <property type="entry name" value="Dihydrodipicolinate Reductase, domain 2"/>
    <property type="match status" value="1"/>
</dbReference>
<dbReference type="InterPro" id="IPR000683">
    <property type="entry name" value="Gfo/Idh/MocA-like_OxRdtase_N"/>
</dbReference>
<dbReference type="Gene3D" id="3.40.50.720">
    <property type="entry name" value="NAD(P)-binding Rossmann-like Domain"/>
    <property type="match status" value="1"/>
</dbReference>
<evidence type="ECO:0000313" key="3">
    <source>
        <dbReference type="EMBL" id="TQE93702.1"/>
    </source>
</evidence>
<dbReference type="Pfam" id="PF01408">
    <property type="entry name" value="GFO_IDH_MocA"/>
    <property type="match status" value="1"/>
</dbReference>
<feature type="domain" description="Gfo/Idh/MocA-like oxidoreductase N-terminal" evidence="1">
    <location>
        <begin position="9"/>
        <end position="127"/>
    </location>
</feature>
<accession>A0A540VAE1</accession>
<dbReference type="InParanoid" id="A0A540VAE1"/>
<evidence type="ECO:0000259" key="1">
    <source>
        <dbReference type="Pfam" id="PF01408"/>
    </source>
</evidence>
<dbReference type="PANTHER" id="PTHR43249:SF1">
    <property type="entry name" value="D-GLUCOSIDE 3-DEHYDROGENASE"/>
    <property type="match status" value="1"/>
</dbReference>
<protein>
    <submittedName>
        <fullName evidence="3">Gfo/Idh/MocA family oxidoreductase</fullName>
    </submittedName>
</protein>